<dbReference type="InterPro" id="IPR050300">
    <property type="entry name" value="GDXG_lipolytic_enzyme"/>
</dbReference>
<dbReference type="GO" id="GO:0016787">
    <property type="term" value="F:hydrolase activity"/>
    <property type="evidence" value="ECO:0007669"/>
    <property type="project" value="UniProtKB-KW"/>
</dbReference>
<keyword evidence="4" id="KW-1185">Reference proteome</keyword>
<gene>
    <name evidence="3" type="ORF">F5X68DRAFT_248368</name>
</gene>
<dbReference type="SUPFAM" id="SSF53474">
    <property type="entry name" value="alpha/beta-Hydrolases"/>
    <property type="match status" value="1"/>
</dbReference>
<protein>
    <submittedName>
        <fullName evidence="3">Alpha/Beta hydrolase protein</fullName>
    </submittedName>
</protein>
<dbReference type="InterPro" id="IPR029058">
    <property type="entry name" value="AB_hydrolase_fold"/>
</dbReference>
<dbReference type="EMBL" id="JAGSXJ010000003">
    <property type="protein sequence ID" value="KAH6693879.1"/>
    <property type="molecule type" value="Genomic_DNA"/>
</dbReference>
<reference evidence="3" key="1">
    <citation type="journal article" date="2021" name="Nat. Commun.">
        <title>Genetic determinants of endophytism in the Arabidopsis root mycobiome.</title>
        <authorList>
            <person name="Mesny F."/>
            <person name="Miyauchi S."/>
            <person name="Thiergart T."/>
            <person name="Pickel B."/>
            <person name="Atanasova L."/>
            <person name="Karlsson M."/>
            <person name="Huettel B."/>
            <person name="Barry K.W."/>
            <person name="Haridas S."/>
            <person name="Chen C."/>
            <person name="Bauer D."/>
            <person name="Andreopoulos W."/>
            <person name="Pangilinan J."/>
            <person name="LaButti K."/>
            <person name="Riley R."/>
            <person name="Lipzen A."/>
            <person name="Clum A."/>
            <person name="Drula E."/>
            <person name="Henrissat B."/>
            <person name="Kohler A."/>
            <person name="Grigoriev I.V."/>
            <person name="Martin F.M."/>
            <person name="Hacquard S."/>
        </authorList>
    </citation>
    <scope>NUCLEOTIDE SEQUENCE</scope>
    <source>
        <strain evidence="3">MPI-SDFR-AT-0117</strain>
    </source>
</reference>
<dbReference type="PANTHER" id="PTHR48081:SF8">
    <property type="entry name" value="ALPHA_BETA HYDROLASE FOLD-3 DOMAIN-CONTAINING PROTEIN-RELATED"/>
    <property type="match status" value="1"/>
</dbReference>
<evidence type="ECO:0000313" key="3">
    <source>
        <dbReference type="EMBL" id="KAH6693879.1"/>
    </source>
</evidence>
<dbReference type="OrthoDB" id="408631at2759"/>
<evidence type="ECO:0000313" key="4">
    <source>
        <dbReference type="Proteomes" id="UP000770015"/>
    </source>
</evidence>
<proteinExistence type="predicted"/>
<dbReference type="PANTHER" id="PTHR48081">
    <property type="entry name" value="AB HYDROLASE SUPERFAMILY PROTEIN C4A8.06C"/>
    <property type="match status" value="1"/>
</dbReference>
<evidence type="ECO:0000259" key="2">
    <source>
        <dbReference type="Pfam" id="PF07859"/>
    </source>
</evidence>
<dbReference type="AlphaFoldDB" id="A0A9P9AGP4"/>
<dbReference type="Proteomes" id="UP000770015">
    <property type="component" value="Unassembled WGS sequence"/>
</dbReference>
<accession>A0A9P9AGP4</accession>
<dbReference type="Gene3D" id="3.40.50.1820">
    <property type="entry name" value="alpha/beta hydrolase"/>
    <property type="match status" value="1"/>
</dbReference>
<dbReference type="InterPro" id="IPR013094">
    <property type="entry name" value="AB_hydrolase_3"/>
</dbReference>
<sequence length="357" mass="38975">MCDFSQYGGASEEWLAAEKTITISSATEGISVTEKKRLMNESREQASKRVMKTRFKGLVTTRDHVIVTRDGGTIEARSYHPKSAADQKLPVFLYFHGGGFLMGSLDTEDATCAGIATGAGVVVLHVDYRHTPEHPYPVAWNDAEDGFAWLHDHIEDIGGIADKVVVGGISAGAQLTASLVLQQHLKAGNLSDFPTVAGQVLMIPCLAHMDAYQKQLDKMRDPSVSSYKENADAPLLNVKTIRMFLDLLQVQNPDVLDLRLGPGNADPEQVKGLPPAIFGIAGLDPLRDEGLLYAKMLAEAGVPTDTYVFEGVPHAFRRFGELSQSKRWDAVMVRGIQWCLSRPRATPFSVKTTGPEL</sequence>
<comment type="caution">
    <text evidence="3">The sequence shown here is derived from an EMBL/GenBank/DDBJ whole genome shotgun (WGS) entry which is preliminary data.</text>
</comment>
<organism evidence="3 4">
    <name type="scientific">Plectosphaerella plurivora</name>
    <dbReference type="NCBI Taxonomy" id="936078"/>
    <lineage>
        <taxon>Eukaryota</taxon>
        <taxon>Fungi</taxon>
        <taxon>Dikarya</taxon>
        <taxon>Ascomycota</taxon>
        <taxon>Pezizomycotina</taxon>
        <taxon>Sordariomycetes</taxon>
        <taxon>Hypocreomycetidae</taxon>
        <taxon>Glomerellales</taxon>
        <taxon>Plectosphaerellaceae</taxon>
        <taxon>Plectosphaerella</taxon>
    </lineage>
</organism>
<feature type="domain" description="Alpha/beta hydrolase fold-3" evidence="2">
    <location>
        <begin position="93"/>
        <end position="316"/>
    </location>
</feature>
<keyword evidence="1 3" id="KW-0378">Hydrolase</keyword>
<dbReference type="Pfam" id="PF07859">
    <property type="entry name" value="Abhydrolase_3"/>
    <property type="match status" value="1"/>
</dbReference>
<evidence type="ECO:0000256" key="1">
    <source>
        <dbReference type="ARBA" id="ARBA00022801"/>
    </source>
</evidence>
<name>A0A9P9AGP4_9PEZI</name>